<evidence type="ECO:0000256" key="4">
    <source>
        <dbReference type="ARBA" id="ARBA00022679"/>
    </source>
</evidence>
<comment type="function">
    <text evidence="5">Involved in the non-oxidative decarboxylation and detoxification of phenolic derivatives. Flavin prenyltransferase that catalyzes the synthesis of the prenylated FMN cofactor (prenyl-FMN) for phenolic acid decarboxylase.</text>
</comment>
<accession>A0ABS3ABK1</accession>
<evidence type="ECO:0000256" key="3">
    <source>
        <dbReference type="ARBA" id="ARBA00022643"/>
    </source>
</evidence>
<dbReference type="EC" id="2.5.1.129" evidence="5"/>
<protein>
    <recommendedName>
        <fullName evidence="5">Probable UbiX-like flavin prenyltransferase</fullName>
        <ecNumber evidence="5">2.5.1.129</ecNumber>
    </recommendedName>
    <alternativeName>
        <fullName evidence="5">Phenolic acid decarboxylase subunit B</fullName>
        <shortName evidence="5">PAD</shortName>
    </alternativeName>
</protein>
<dbReference type="HAMAP" id="MF_01984">
    <property type="entry name" value="ubiX_pad"/>
    <property type="match status" value="1"/>
</dbReference>
<evidence type="ECO:0000256" key="1">
    <source>
        <dbReference type="ARBA" id="ARBA00022602"/>
    </source>
</evidence>
<name>A0ABS3ABK1_9VIBR</name>
<comment type="catalytic activity">
    <reaction evidence="5">
        <text>dimethylallyl phosphate + FMNH2 = prenylated FMNH2 + phosphate</text>
        <dbReference type="Rhea" id="RHEA:37743"/>
        <dbReference type="ChEBI" id="CHEBI:43474"/>
        <dbReference type="ChEBI" id="CHEBI:57618"/>
        <dbReference type="ChEBI" id="CHEBI:87467"/>
        <dbReference type="ChEBI" id="CHEBI:88052"/>
        <dbReference type="EC" id="2.5.1.129"/>
    </reaction>
</comment>
<dbReference type="Proteomes" id="UP000779070">
    <property type="component" value="Unassembled WGS sequence"/>
</dbReference>
<dbReference type="Gene3D" id="3.40.50.1950">
    <property type="entry name" value="Flavin prenyltransferase-like"/>
    <property type="match status" value="1"/>
</dbReference>
<keyword evidence="8" id="KW-1185">Reference proteome</keyword>
<keyword evidence="4 5" id="KW-0808">Transferase</keyword>
<dbReference type="InterPro" id="IPR036551">
    <property type="entry name" value="Flavin_trans-like"/>
</dbReference>
<dbReference type="NCBIfam" id="NF004685">
    <property type="entry name" value="PRK06029.1"/>
    <property type="match status" value="1"/>
</dbReference>
<dbReference type="RefSeq" id="WP_206372283.1">
    <property type="nucleotide sequence ID" value="NZ_CAWPTM010000138.1"/>
</dbReference>
<dbReference type="EMBL" id="JAFHLB010000064">
    <property type="protein sequence ID" value="MBN3580642.1"/>
    <property type="molecule type" value="Genomic_DNA"/>
</dbReference>
<feature type="binding site" evidence="5">
    <location>
        <position position="122"/>
    </location>
    <ligand>
        <name>FMN</name>
        <dbReference type="ChEBI" id="CHEBI:58210"/>
    </ligand>
</feature>
<evidence type="ECO:0000313" key="7">
    <source>
        <dbReference type="EMBL" id="MBN3580642.1"/>
    </source>
</evidence>
<feature type="domain" description="Flavoprotein" evidence="6">
    <location>
        <begin position="1"/>
        <end position="172"/>
    </location>
</feature>
<evidence type="ECO:0000256" key="2">
    <source>
        <dbReference type="ARBA" id="ARBA00022630"/>
    </source>
</evidence>
<keyword evidence="3 5" id="KW-0288">FMN</keyword>
<comment type="caution">
    <text evidence="7">The sequence shown here is derived from an EMBL/GenBank/DDBJ whole genome shotgun (WGS) entry which is preliminary data.</text>
</comment>
<evidence type="ECO:0000259" key="6">
    <source>
        <dbReference type="Pfam" id="PF02441"/>
    </source>
</evidence>
<evidence type="ECO:0000256" key="5">
    <source>
        <dbReference type="HAMAP-Rule" id="MF_01986"/>
    </source>
</evidence>
<feature type="binding site" evidence="5">
    <location>
        <position position="36"/>
    </location>
    <ligand>
        <name>FMN</name>
        <dbReference type="ChEBI" id="CHEBI:58210"/>
    </ligand>
</feature>
<comment type="subunit">
    <text evidence="5">Homododecamer.</text>
</comment>
<dbReference type="NCBIfam" id="TIGR00421">
    <property type="entry name" value="ubiX_pad"/>
    <property type="match status" value="1"/>
</dbReference>
<evidence type="ECO:0000313" key="8">
    <source>
        <dbReference type="Proteomes" id="UP000779070"/>
    </source>
</evidence>
<dbReference type="PANTHER" id="PTHR43374:SF1">
    <property type="entry name" value="FLAVIN PRENYLTRANSFERASE PAD1, MITOCHONDRIAL"/>
    <property type="match status" value="1"/>
</dbReference>
<feature type="binding site" evidence="5">
    <location>
        <begin position="87"/>
        <end position="90"/>
    </location>
    <ligand>
        <name>FMN</name>
        <dbReference type="ChEBI" id="CHEBI:58210"/>
    </ligand>
</feature>
<dbReference type="PANTHER" id="PTHR43374">
    <property type="entry name" value="FLAVIN PRENYLTRANSFERASE"/>
    <property type="match status" value="1"/>
</dbReference>
<dbReference type="Pfam" id="PF02441">
    <property type="entry name" value="Flavoprotein"/>
    <property type="match status" value="1"/>
</dbReference>
<organism evidence="7 8">
    <name type="scientific">Vibrio neptunius</name>
    <dbReference type="NCBI Taxonomy" id="170651"/>
    <lineage>
        <taxon>Bacteria</taxon>
        <taxon>Pseudomonadati</taxon>
        <taxon>Pseudomonadota</taxon>
        <taxon>Gammaproteobacteria</taxon>
        <taxon>Vibrionales</taxon>
        <taxon>Vibrionaceae</taxon>
        <taxon>Vibrio</taxon>
    </lineage>
</organism>
<gene>
    <name evidence="7" type="ORF">JYA62_23815</name>
</gene>
<dbReference type="InterPro" id="IPR003382">
    <property type="entry name" value="Flavoprotein"/>
</dbReference>
<comment type="similarity">
    <text evidence="5">Belongs to the UbiX/PAD1 family. YclB subfamily.</text>
</comment>
<dbReference type="NCBIfam" id="NF041206">
    <property type="entry name" value="VdcB"/>
    <property type="match status" value="1"/>
</dbReference>
<keyword evidence="2 5" id="KW-0285">Flavoprotein</keyword>
<feature type="binding site" evidence="5">
    <location>
        <begin position="9"/>
        <end position="11"/>
    </location>
    <ligand>
        <name>FMN</name>
        <dbReference type="ChEBI" id="CHEBI:58210"/>
    </ligand>
</feature>
<keyword evidence="5" id="KW-0058">Aromatic hydrocarbons catabolism</keyword>
<reference evidence="7 8" key="1">
    <citation type="submission" date="2021-02" db="EMBL/GenBank/DDBJ databases">
        <title>Draft Genome Sequences of 5 Vibrio neptunius Strains Isolated From of Bivalve Hatcheries.</title>
        <authorList>
            <person name="Galvis F."/>
            <person name="Barja J.L."/>
            <person name="Lemos M.L."/>
            <person name="Balado M."/>
        </authorList>
    </citation>
    <scope>NUCLEOTIDE SEQUENCE [LARGE SCALE GENOMIC DNA]</scope>
    <source>
        <strain evidence="7 8">PP-145.98</strain>
    </source>
</reference>
<keyword evidence="1 5" id="KW-0637">Prenyltransferase</keyword>
<sequence>MKLIVGITGATGAPLAVTLLKALQQIPDVETHLVMSLWAKTTIKLETAYTARDIRALADVNYSSSDQAAKISSGSFKTDGMIIIPCSMKTLAGIRAGYSEGLVGRAADVMIKENRKLVLVPRETPLSTIHLENMLALVQKGVSLVPPMPAWYNHPKSIEDIQHHIVTRALDQFDLDYPQAKRWEGIVHAQNLD</sequence>
<proteinExistence type="inferred from homology"/>
<dbReference type="SUPFAM" id="SSF52507">
    <property type="entry name" value="Homo-oligomeric flavin-containing Cys decarboxylases, HFCD"/>
    <property type="match status" value="1"/>
</dbReference>
<dbReference type="InterPro" id="IPR004507">
    <property type="entry name" value="UbiX-like"/>
</dbReference>
<dbReference type="HAMAP" id="MF_01986">
    <property type="entry name" value="ubiX_pad_yclB"/>
    <property type="match status" value="1"/>
</dbReference>
<keyword evidence="5" id="KW-0216">Detoxification</keyword>
<dbReference type="InterPro" id="IPR032901">
    <property type="entry name" value="UbiX_pad_YclB"/>
</dbReference>